<dbReference type="EMBL" id="UOGA01000084">
    <property type="protein sequence ID" value="VAX17034.1"/>
    <property type="molecule type" value="Genomic_DNA"/>
</dbReference>
<evidence type="ECO:0000313" key="1">
    <source>
        <dbReference type="EMBL" id="VAX17034.1"/>
    </source>
</evidence>
<proteinExistence type="predicted"/>
<reference evidence="1" key="1">
    <citation type="submission" date="2018-06" db="EMBL/GenBank/DDBJ databases">
        <authorList>
            <person name="Zhirakovskaya E."/>
        </authorList>
    </citation>
    <scope>NUCLEOTIDE SEQUENCE</scope>
</reference>
<accession>A0A3B1BYX6</accession>
<sequence>MANLTQDRKSIRKDGTIFSHPAAATTTIYAGALVNLNSTGYAVPSADDATHTFAGKADAQADNSAGADGAIQVDGHREGVFEFNASGMTQADVNEDLYIVDDNTVGKSISAQPVNVTGVVLTRIPASRGGTYALAYTNTGTTLGWGGGTAVNVSSNGNYTLTATDGSQILAAVTSASLPTADKSDNIILRKVRCGSVAEVASATSVYADILGAVRR</sequence>
<organism evidence="1">
    <name type="scientific">hydrothermal vent metagenome</name>
    <dbReference type="NCBI Taxonomy" id="652676"/>
    <lineage>
        <taxon>unclassified sequences</taxon>
        <taxon>metagenomes</taxon>
        <taxon>ecological metagenomes</taxon>
    </lineage>
</organism>
<dbReference type="AlphaFoldDB" id="A0A3B1BYX6"/>
<protein>
    <submittedName>
        <fullName evidence="1">Uncharacterized protein</fullName>
    </submittedName>
</protein>
<gene>
    <name evidence="1" type="ORF">MNBD_NITROSPINAE04-854</name>
</gene>
<name>A0A3B1BYX6_9ZZZZ</name>